<gene>
    <name evidence="3" type="ORF">E6C55_20665</name>
</gene>
<feature type="domain" description="Copper amine oxidase-like N-terminal" evidence="2">
    <location>
        <begin position="513"/>
        <end position="626"/>
    </location>
</feature>
<dbReference type="InterPro" id="IPR000408">
    <property type="entry name" value="Reg_chr_condens"/>
</dbReference>
<dbReference type="SUPFAM" id="SSF55383">
    <property type="entry name" value="Copper amine oxidase, domain N"/>
    <property type="match status" value="1"/>
</dbReference>
<evidence type="ECO:0000259" key="2">
    <source>
        <dbReference type="Pfam" id="PF07833"/>
    </source>
</evidence>
<dbReference type="Gene3D" id="2.130.10.30">
    <property type="entry name" value="Regulator of chromosome condensation 1/beta-lactamase-inhibitor protein II"/>
    <property type="match status" value="2"/>
</dbReference>
<protein>
    <submittedName>
        <fullName evidence="3">Copper amine oxidase</fullName>
    </submittedName>
</protein>
<dbReference type="EMBL" id="SSOB01000028">
    <property type="protein sequence ID" value="THF75917.1"/>
    <property type="molecule type" value="Genomic_DNA"/>
</dbReference>
<organism evidence="3 4">
    <name type="scientific">Cohnella fermenti</name>
    <dbReference type="NCBI Taxonomy" id="2565925"/>
    <lineage>
        <taxon>Bacteria</taxon>
        <taxon>Bacillati</taxon>
        <taxon>Bacillota</taxon>
        <taxon>Bacilli</taxon>
        <taxon>Bacillales</taxon>
        <taxon>Paenibacillaceae</taxon>
        <taxon>Cohnella</taxon>
    </lineage>
</organism>
<keyword evidence="1" id="KW-0677">Repeat</keyword>
<dbReference type="Gene3D" id="3.30.457.10">
    <property type="entry name" value="Copper amine oxidase-like, N-terminal domain"/>
    <property type="match status" value="1"/>
</dbReference>
<evidence type="ECO:0000256" key="1">
    <source>
        <dbReference type="ARBA" id="ARBA00022737"/>
    </source>
</evidence>
<evidence type="ECO:0000313" key="3">
    <source>
        <dbReference type="EMBL" id="THF75917.1"/>
    </source>
</evidence>
<dbReference type="InterPro" id="IPR051210">
    <property type="entry name" value="Ub_ligase/GEF_domain"/>
</dbReference>
<name>A0A4S4BMF4_9BACL</name>
<dbReference type="Proteomes" id="UP000310636">
    <property type="component" value="Unassembled WGS sequence"/>
</dbReference>
<dbReference type="PANTHER" id="PTHR22870">
    <property type="entry name" value="REGULATOR OF CHROMOSOME CONDENSATION"/>
    <property type="match status" value="1"/>
</dbReference>
<sequence length="629" mass="68683">MNATQTTYAAPRSGCSPRTNAKFHIKSLRQPSKRRTNVKFHIKSPAVRLFPSNECEISHKKPPPAVETPNECEISHETPRTAPHKHRMNVNFRIKYSALCHSSRTFLPLARLLTSNSEQKNRSTKEIVMKKAYAIALLSGMLLGSLPPSVSAGAETTSPPLVAAYGTSWLVKSDGTFWVWGGFQQQTVPTQVQGLHDAEQAFDGQYVRTKDGSLWHWAQQGGSPGSFKLERIEGIADPVNVIAGYNEGYVLDKEGRVYYGVRDDASSGAFEFSLLEGISDVEEMTVYYNYPNGSLVVFLKNDGSVWRTAFASPSVEQAAEIQDAVRVDAELVYLKNGSVREWKTEYDSSDMPNWRSELSQQVGELPSLKSVESNGSANLGIDGQGRLWFWGKSVTGFSDGTERHEQEAPVRLTGVDSVKAAYAMDRSIVALTEEGKLYEASIEGETMKADAKFVLLAKDVAGLSAGSKSSVLQKSDGSLWAWGLNKYGTLGTGEDKQFTSEAPIPMQAPIEVVLNGESVQLNNGVVTRNGQAFVPLRSIFERLGAKIAWDGTSKIATLERAASEQNAAVSVQLNFLDGTTRLNGTTVELPNGLFSSAGSSYLPLRFISESLGAKVDWIQQEGKIAITMP</sequence>
<accession>A0A4S4BMF4</accession>
<dbReference type="InterPro" id="IPR009091">
    <property type="entry name" value="RCC1/BLIP-II"/>
</dbReference>
<keyword evidence="4" id="KW-1185">Reference proteome</keyword>
<evidence type="ECO:0000313" key="4">
    <source>
        <dbReference type="Proteomes" id="UP000310636"/>
    </source>
</evidence>
<dbReference type="InterPro" id="IPR036582">
    <property type="entry name" value="Mao_N_sf"/>
</dbReference>
<comment type="caution">
    <text evidence="3">The sequence shown here is derived from an EMBL/GenBank/DDBJ whole genome shotgun (WGS) entry which is preliminary data.</text>
</comment>
<dbReference type="SUPFAM" id="SSF50985">
    <property type="entry name" value="RCC1/BLIP-II"/>
    <property type="match status" value="1"/>
</dbReference>
<dbReference type="PANTHER" id="PTHR22870:SF466">
    <property type="entry name" value="ANKYRIN REPEAT-CONTAINING PROTEIN"/>
    <property type="match status" value="1"/>
</dbReference>
<proteinExistence type="predicted"/>
<dbReference type="Pfam" id="PF00415">
    <property type="entry name" value="RCC1"/>
    <property type="match status" value="1"/>
</dbReference>
<dbReference type="InterPro" id="IPR012854">
    <property type="entry name" value="Cu_amine_oxidase-like_N"/>
</dbReference>
<dbReference type="AlphaFoldDB" id="A0A4S4BMF4"/>
<dbReference type="Pfam" id="PF07833">
    <property type="entry name" value="Cu_amine_oxidN1"/>
    <property type="match status" value="1"/>
</dbReference>
<dbReference type="OrthoDB" id="27389at2"/>
<reference evidence="3 4" key="1">
    <citation type="submission" date="2019-04" db="EMBL/GenBank/DDBJ databases">
        <title>Cohnella sp. nov. isolated from preserved vegetables.</title>
        <authorList>
            <person name="Lin S.-Y."/>
            <person name="Hung M.-H."/>
            <person name="Young C.-C."/>
        </authorList>
    </citation>
    <scope>NUCLEOTIDE SEQUENCE [LARGE SCALE GENOMIC DNA]</scope>
    <source>
        <strain evidence="3 4">CC-MHH1044</strain>
    </source>
</reference>